<sequence length="78" mass="8514">MAYPSPANGFALLAPRPAQSHDLYTDVQYLLRSPTSSSHSSQSSYSSLAETSPSGEEKMGVMKRFMGRKSRDSQESVV</sequence>
<gene>
    <name evidence="2" type="ORF">BOTBODRAFT_35560</name>
</gene>
<dbReference type="EMBL" id="KL198060">
    <property type="protein sequence ID" value="KDQ11259.1"/>
    <property type="molecule type" value="Genomic_DNA"/>
</dbReference>
<evidence type="ECO:0000256" key="1">
    <source>
        <dbReference type="SAM" id="MobiDB-lite"/>
    </source>
</evidence>
<dbReference type="InParanoid" id="A0A067M6S4"/>
<proteinExistence type="predicted"/>
<dbReference type="HOGENOM" id="CLU_2621713_0_0_1"/>
<feature type="compositionally biased region" description="Basic and acidic residues" evidence="1">
    <location>
        <begin position="69"/>
        <end position="78"/>
    </location>
</feature>
<dbReference type="Proteomes" id="UP000027195">
    <property type="component" value="Unassembled WGS sequence"/>
</dbReference>
<feature type="compositionally biased region" description="Low complexity" evidence="1">
    <location>
        <begin position="33"/>
        <end position="47"/>
    </location>
</feature>
<organism evidence="2 3">
    <name type="scientific">Botryobasidium botryosum (strain FD-172 SS1)</name>
    <dbReference type="NCBI Taxonomy" id="930990"/>
    <lineage>
        <taxon>Eukaryota</taxon>
        <taxon>Fungi</taxon>
        <taxon>Dikarya</taxon>
        <taxon>Basidiomycota</taxon>
        <taxon>Agaricomycotina</taxon>
        <taxon>Agaricomycetes</taxon>
        <taxon>Cantharellales</taxon>
        <taxon>Botryobasidiaceae</taxon>
        <taxon>Botryobasidium</taxon>
    </lineage>
</organism>
<reference evidence="3" key="1">
    <citation type="journal article" date="2014" name="Proc. Natl. Acad. Sci. U.S.A.">
        <title>Extensive sampling of basidiomycete genomes demonstrates inadequacy of the white-rot/brown-rot paradigm for wood decay fungi.</title>
        <authorList>
            <person name="Riley R."/>
            <person name="Salamov A.A."/>
            <person name="Brown D.W."/>
            <person name="Nagy L.G."/>
            <person name="Floudas D."/>
            <person name="Held B.W."/>
            <person name="Levasseur A."/>
            <person name="Lombard V."/>
            <person name="Morin E."/>
            <person name="Otillar R."/>
            <person name="Lindquist E.A."/>
            <person name="Sun H."/>
            <person name="LaButti K.M."/>
            <person name="Schmutz J."/>
            <person name="Jabbour D."/>
            <person name="Luo H."/>
            <person name="Baker S.E."/>
            <person name="Pisabarro A.G."/>
            <person name="Walton J.D."/>
            <person name="Blanchette R.A."/>
            <person name="Henrissat B."/>
            <person name="Martin F."/>
            <person name="Cullen D."/>
            <person name="Hibbett D.S."/>
            <person name="Grigoriev I.V."/>
        </authorList>
    </citation>
    <scope>NUCLEOTIDE SEQUENCE [LARGE SCALE GENOMIC DNA]</scope>
    <source>
        <strain evidence="3">FD-172 SS1</strain>
    </source>
</reference>
<evidence type="ECO:0000313" key="3">
    <source>
        <dbReference type="Proteomes" id="UP000027195"/>
    </source>
</evidence>
<dbReference type="AlphaFoldDB" id="A0A067M6S4"/>
<keyword evidence="3" id="KW-1185">Reference proteome</keyword>
<feature type="region of interest" description="Disordered" evidence="1">
    <location>
        <begin position="32"/>
        <end position="78"/>
    </location>
</feature>
<name>A0A067M6S4_BOTB1</name>
<evidence type="ECO:0000313" key="2">
    <source>
        <dbReference type="EMBL" id="KDQ11259.1"/>
    </source>
</evidence>
<protein>
    <submittedName>
        <fullName evidence="2">Uncharacterized protein</fullName>
    </submittedName>
</protein>
<accession>A0A067M6S4</accession>